<evidence type="ECO:0000313" key="8">
    <source>
        <dbReference type="EMBL" id="KAF2210532.1"/>
    </source>
</evidence>
<dbReference type="InterPro" id="IPR044865">
    <property type="entry name" value="MRH_dom"/>
</dbReference>
<sequence length="559" mass="62161">MKGVAVALVALECAALCHAARPRGVGPEFAKFYEDLTSFTCITNPSVALSFSQVNDDYCDCPDGSDEPGTAACAHLSSLSPHTLENPPNVSNALPGFYCKNKGHRPSYVPFTHVNDGICDYELCCDGSEEWDGIVKCQDKCAEIGKEWRKHDEARTKSLNAANKKRAELVKEAQRLRKAVEDRLDSLGAEVEAAEIKAKNMEQELKEVQRSEAGKTVKAGPGKGGKLSQLIEIARTRMDDLRHNLVQTRTELSVVRDRMKKLESLLTTFKEEYNPNFNDEGVKRAVRAWEDYAASYALGAEPNDAQERDTQELIKEDSENGLDWEQYIDEEDETDVPDQFPVYSFTSYLPPSIRTFVDTKLHDLRQTLIANGILADNGATSSTETKKVTEARERLSAAIKALEDAKKSQTEHSEDLAKHFGPDDVFRALKDVCVSKDSGEYTYEFCFMGRTNQKSKKGGGGTNMGSYDRIETITVDEDLPTNGKGLGRGERIAMKHENGQHCWNGPNRSTTVILACSEENEIWKIMEEEKCVYRMEVGTPAVCGVEVVKTQQQAGHDEL</sequence>
<organism evidence="8 9">
    <name type="scientific">Cercospora zeae-maydis SCOH1-5</name>
    <dbReference type="NCBI Taxonomy" id="717836"/>
    <lineage>
        <taxon>Eukaryota</taxon>
        <taxon>Fungi</taxon>
        <taxon>Dikarya</taxon>
        <taxon>Ascomycota</taxon>
        <taxon>Pezizomycotina</taxon>
        <taxon>Dothideomycetes</taxon>
        <taxon>Dothideomycetidae</taxon>
        <taxon>Mycosphaerellales</taxon>
        <taxon>Mycosphaerellaceae</taxon>
        <taxon>Cercospora</taxon>
    </lineage>
</organism>
<dbReference type="Proteomes" id="UP000799539">
    <property type="component" value="Unassembled WGS sequence"/>
</dbReference>
<evidence type="ECO:0000256" key="6">
    <source>
        <dbReference type="SAM" id="SignalP"/>
    </source>
</evidence>
<dbReference type="InterPro" id="IPR028146">
    <property type="entry name" value="PRKCSH_N"/>
</dbReference>
<keyword evidence="4" id="KW-1015">Disulfide bond</keyword>
<dbReference type="Pfam" id="PF13015">
    <property type="entry name" value="PRKCSH_1"/>
    <property type="match status" value="1"/>
</dbReference>
<dbReference type="GO" id="GO:0017177">
    <property type="term" value="C:glucosidase II complex"/>
    <property type="evidence" value="ECO:0007669"/>
    <property type="project" value="TreeGrafter"/>
</dbReference>
<evidence type="ECO:0000256" key="4">
    <source>
        <dbReference type="ARBA" id="ARBA00023157"/>
    </source>
</evidence>
<dbReference type="GO" id="GO:0006491">
    <property type="term" value="P:N-glycan processing"/>
    <property type="evidence" value="ECO:0007669"/>
    <property type="project" value="TreeGrafter"/>
</dbReference>
<evidence type="ECO:0000313" key="9">
    <source>
        <dbReference type="Proteomes" id="UP000799539"/>
    </source>
</evidence>
<protein>
    <recommendedName>
        <fullName evidence="1">Glucosidase 2 subunit beta</fullName>
    </recommendedName>
</protein>
<feature type="domain" description="MRH" evidence="7">
    <location>
        <begin position="403"/>
        <end position="545"/>
    </location>
</feature>
<keyword evidence="9" id="KW-1185">Reference proteome</keyword>
<evidence type="ECO:0000256" key="3">
    <source>
        <dbReference type="ARBA" id="ARBA00022824"/>
    </source>
</evidence>
<dbReference type="PANTHER" id="PTHR12630">
    <property type="entry name" value="N-LINKED OLIGOSACCHARIDE PROCESSING"/>
    <property type="match status" value="1"/>
</dbReference>
<keyword evidence="5" id="KW-0175">Coiled coil</keyword>
<reference evidence="8" key="1">
    <citation type="journal article" date="2020" name="Stud. Mycol.">
        <title>101 Dothideomycetes genomes: a test case for predicting lifestyles and emergence of pathogens.</title>
        <authorList>
            <person name="Haridas S."/>
            <person name="Albert R."/>
            <person name="Binder M."/>
            <person name="Bloem J."/>
            <person name="Labutti K."/>
            <person name="Salamov A."/>
            <person name="Andreopoulos B."/>
            <person name="Baker S."/>
            <person name="Barry K."/>
            <person name="Bills G."/>
            <person name="Bluhm B."/>
            <person name="Cannon C."/>
            <person name="Castanera R."/>
            <person name="Culley D."/>
            <person name="Daum C."/>
            <person name="Ezra D."/>
            <person name="Gonzalez J."/>
            <person name="Henrissat B."/>
            <person name="Kuo A."/>
            <person name="Liang C."/>
            <person name="Lipzen A."/>
            <person name="Lutzoni F."/>
            <person name="Magnuson J."/>
            <person name="Mondo S."/>
            <person name="Nolan M."/>
            <person name="Ohm R."/>
            <person name="Pangilinan J."/>
            <person name="Park H.-J."/>
            <person name="Ramirez L."/>
            <person name="Alfaro M."/>
            <person name="Sun H."/>
            <person name="Tritt A."/>
            <person name="Yoshinaga Y."/>
            <person name="Zwiers L.-H."/>
            <person name="Turgeon B."/>
            <person name="Goodwin S."/>
            <person name="Spatafora J."/>
            <person name="Crous P."/>
            <person name="Grigoriev I."/>
        </authorList>
    </citation>
    <scope>NUCLEOTIDE SEQUENCE</scope>
    <source>
        <strain evidence="8">SCOH1-5</strain>
    </source>
</reference>
<dbReference type="EMBL" id="ML992680">
    <property type="protein sequence ID" value="KAF2210532.1"/>
    <property type="molecule type" value="Genomic_DNA"/>
</dbReference>
<dbReference type="InterPro" id="IPR036607">
    <property type="entry name" value="PRKCSH"/>
</dbReference>
<evidence type="ECO:0000259" key="7">
    <source>
        <dbReference type="PROSITE" id="PS51914"/>
    </source>
</evidence>
<keyword evidence="3" id="KW-0256">Endoplasmic reticulum</keyword>
<proteinExistence type="predicted"/>
<dbReference type="Pfam" id="PF12999">
    <property type="entry name" value="PRKCSH-like"/>
    <property type="match status" value="1"/>
</dbReference>
<dbReference type="Gene3D" id="2.70.130.10">
    <property type="entry name" value="Mannose-6-phosphate receptor binding domain"/>
    <property type="match status" value="1"/>
</dbReference>
<feature type="coiled-coil region" evidence="5">
    <location>
        <begin position="385"/>
        <end position="412"/>
    </location>
</feature>
<evidence type="ECO:0000256" key="5">
    <source>
        <dbReference type="SAM" id="Coils"/>
    </source>
</evidence>
<dbReference type="OrthoDB" id="28322at2759"/>
<feature type="signal peptide" evidence="6">
    <location>
        <begin position="1"/>
        <end position="19"/>
    </location>
</feature>
<feature type="chain" id="PRO_5025486267" description="Glucosidase 2 subunit beta" evidence="6">
    <location>
        <begin position="20"/>
        <end position="559"/>
    </location>
</feature>
<dbReference type="PANTHER" id="PTHR12630:SF1">
    <property type="entry name" value="GLUCOSIDASE 2 SUBUNIT BETA"/>
    <property type="match status" value="1"/>
</dbReference>
<dbReference type="InterPro" id="IPR009011">
    <property type="entry name" value="Man6P_isomerase_rcpt-bd_dom_sf"/>
</dbReference>
<feature type="coiled-coil region" evidence="5">
    <location>
        <begin position="159"/>
        <end position="272"/>
    </location>
</feature>
<evidence type="ECO:0000256" key="2">
    <source>
        <dbReference type="ARBA" id="ARBA00022729"/>
    </source>
</evidence>
<keyword evidence="2 6" id="KW-0732">Signal</keyword>
<evidence type="ECO:0000256" key="1">
    <source>
        <dbReference type="ARBA" id="ARBA00022387"/>
    </source>
</evidence>
<dbReference type="SUPFAM" id="SSF50911">
    <property type="entry name" value="Mannose 6-phosphate receptor domain"/>
    <property type="match status" value="1"/>
</dbReference>
<dbReference type="PROSITE" id="PS51914">
    <property type="entry name" value="MRH"/>
    <property type="match status" value="1"/>
</dbReference>
<dbReference type="InterPro" id="IPR039794">
    <property type="entry name" value="Gtb1-like"/>
</dbReference>
<name>A0A6A6FAT4_9PEZI</name>
<gene>
    <name evidence="8" type="ORF">CERZMDRAFT_44925</name>
</gene>
<dbReference type="AlphaFoldDB" id="A0A6A6FAT4"/>
<accession>A0A6A6FAT4</accession>